<evidence type="ECO:0000313" key="1">
    <source>
        <dbReference type="EMBL" id="MBE9118579.1"/>
    </source>
</evidence>
<dbReference type="RefSeq" id="WP_194031660.1">
    <property type="nucleotide sequence ID" value="NZ_JADEWZ010000052.1"/>
</dbReference>
<protein>
    <submittedName>
        <fullName evidence="1">Recombinase RecB</fullName>
    </submittedName>
</protein>
<sequence length="337" mass="40200">MDDLKNSAALRKIAEGWQFIGESALEDFCWNNLDTLFGFAPLERQLTIKGETCDLLALNQKQLIIIELKNVEDRYIVQQLTRYYDNLIDFTPFDDKINYDLPIRLIAIAPIFHRHNFIDRKYSKLDLEFITFSILHVKHRFYLNLKNTITDEPIKKIEINYREINFKNTGRKEIPSPPKKLIDWLGALTVEEVSNLLKIRNKILEFDRRIEEIVDKTSIIYGSKYRKDKVKPCAEFCFDIRAKKVLIFLWLKVPLRKHKTVTRMQVQTKYEYKYWMRYIKVKQGKLSCKKMETIHLKGYPSYFSSKNLDNGFLRKEIVIDPMEDLVQEALTIWQERV</sequence>
<gene>
    <name evidence="1" type="ORF">IQ249_22065</name>
</gene>
<dbReference type="InterPro" id="IPR011856">
    <property type="entry name" value="tRNA_endonuc-like_dom_sf"/>
</dbReference>
<dbReference type="AlphaFoldDB" id="A0A8J7J6B0"/>
<name>A0A8J7J6B0_9CYAN</name>
<keyword evidence="2" id="KW-1185">Reference proteome</keyword>
<dbReference type="Proteomes" id="UP000654482">
    <property type="component" value="Unassembled WGS sequence"/>
</dbReference>
<dbReference type="Gene3D" id="3.40.1350.10">
    <property type="match status" value="1"/>
</dbReference>
<organism evidence="1 2">
    <name type="scientific">Lusitaniella coriacea LEGE 07157</name>
    <dbReference type="NCBI Taxonomy" id="945747"/>
    <lineage>
        <taxon>Bacteria</taxon>
        <taxon>Bacillati</taxon>
        <taxon>Cyanobacteriota</taxon>
        <taxon>Cyanophyceae</taxon>
        <taxon>Spirulinales</taxon>
        <taxon>Lusitaniellaceae</taxon>
        <taxon>Lusitaniella</taxon>
    </lineage>
</organism>
<dbReference type="EMBL" id="JADEWZ010000052">
    <property type="protein sequence ID" value="MBE9118579.1"/>
    <property type="molecule type" value="Genomic_DNA"/>
</dbReference>
<reference evidence="1" key="1">
    <citation type="submission" date="2020-10" db="EMBL/GenBank/DDBJ databases">
        <authorList>
            <person name="Castelo-Branco R."/>
            <person name="Eusebio N."/>
            <person name="Adriana R."/>
            <person name="Vieira A."/>
            <person name="Brugerolle De Fraissinette N."/>
            <person name="Rezende De Castro R."/>
            <person name="Schneider M.P."/>
            <person name="Vasconcelos V."/>
            <person name="Leao P.N."/>
        </authorList>
    </citation>
    <scope>NUCLEOTIDE SEQUENCE</scope>
    <source>
        <strain evidence="1">LEGE 07157</strain>
    </source>
</reference>
<proteinExistence type="predicted"/>
<accession>A0A8J7J6B0</accession>
<comment type="caution">
    <text evidence="1">The sequence shown here is derived from an EMBL/GenBank/DDBJ whole genome shotgun (WGS) entry which is preliminary data.</text>
</comment>
<dbReference type="GO" id="GO:0003676">
    <property type="term" value="F:nucleic acid binding"/>
    <property type="evidence" value="ECO:0007669"/>
    <property type="project" value="InterPro"/>
</dbReference>
<evidence type="ECO:0000313" key="2">
    <source>
        <dbReference type="Proteomes" id="UP000654482"/>
    </source>
</evidence>